<dbReference type="InterPro" id="IPR006059">
    <property type="entry name" value="SBP"/>
</dbReference>
<comment type="similarity">
    <text evidence="1">Belongs to the bacterial solute-binding protein 1 family.</text>
</comment>
<evidence type="ECO:0000313" key="6">
    <source>
        <dbReference type="EMBL" id="XDS48673.1"/>
    </source>
</evidence>
<protein>
    <submittedName>
        <fullName evidence="6">Substrate-binding domain-containing protein</fullName>
    </submittedName>
</protein>
<dbReference type="PROSITE" id="PS51318">
    <property type="entry name" value="TAT"/>
    <property type="match status" value="1"/>
</dbReference>
<accession>A0AB39UIR4</accession>
<dbReference type="Pfam" id="PF01547">
    <property type="entry name" value="SBP_bac_1"/>
    <property type="match status" value="1"/>
</dbReference>
<keyword evidence="3 4" id="KW-0732">Signal</keyword>
<dbReference type="PROSITE" id="PS01037">
    <property type="entry name" value="SBP_BACTERIAL_1"/>
    <property type="match status" value="1"/>
</dbReference>
<evidence type="ECO:0000256" key="1">
    <source>
        <dbReference type="ARBA" id="ARBA00008520"/>
    </source>
</evidence>
<name>A0AB39UIR4_9BIFI</name>
<keyword evidence="2" id="KW-0813">Transport</keyword>
<dbReference type="GO" id="GO:0055052">
    <property type="term" value="C:ATP-binding cassette (ABC) transporter complex, substrate-binding subunit-containing"/>
    <property type="evidence" value="ECO:0007669"/>
    <property type="project" value="TreeGrafter"/>
</dbReference>
<dbReference type="EMBL" id="CP129683">
    <property type="protein sequence ID" value="XDS49902.1"/>
    <property type="molecule type" value="Genomic_DNA"/>
</dbReference>
<dbReference type="PANTHER" id="PTHR30061:SF50">
    <property type="entry name" value="MALTOSE_MALTODEXTRIN-BINDING PERIPLASMIC PROTEIN"/>
    <property type="match status" value="1"/>
</dbReference>
<dbReference type="GO" id="GO:1901982">
    <property type="term" value="F:maltose binding"/>
    <property type="evidence" value="ECO:0007669"/>
    <property type="project" value="TreeGrafter"/>
</dbReference>
<dbReference type="PROSITE" id="PS51257">
    <property type="entry name" value="PROKAR_LIPOPROTEIN"/>
    <property type="match status" value="1"/>
</dbReference>
<gene>
    <name evidence="7" type="ORF">QN062_05645</name>
    <name evidence="6" type="ORF">QN216_10255</name>
    <name evidence="5" type="ORF">QN217_00215</name>
</gene>
<proteinExistence type="inferred from homology"/>
<organism evidence="6">
    <name type="scientific">Bifidobacterium fermentum</name>
    <dbReference type="NCBI Taxonomy" id="3059035"/>
    <lineage>
        <taxon>Bacteria</taxon>
        <taxon>Bacillati</taxon>
        <taxon>Actinomycetota</taxon>
        <taxon>Actinomycetes</taxon>
        <taxon>Bifidobacteriales</taxon>
        <taxon>Bifidobacteriaceae</taxon>
        <taxon>Bifidobacterium</taxon>
    </lineage>
</organism>
<dbReference type="InterPro" id="IPR006061">
    <property type="entry name" value="SBP_1_CS"/>
</dbReference>
<sequence length="444" mass="49346">MMVSRRDFLRLSLGATVLGAGALTLSGCGSAADPNYVNLWGLWANDLPSQEAIIRKFKKIHPEFKVKQSQVPTSTQGDASAVITAVRSGTAPDLWLLDRFTTVQYAAIGLLEPINPIIKKYDTDSVKDVTGQWLDFTIDEMTYRNQLYGLPFTTDSRVLVYNKGALEKANIDISALDPKNGAPTFEEVWKIADQFTRTDSKGNYTYMGFIPWEDQGSLYTWANNNGAQFYDRNSCSVTLLDPKLVESANDFAGWIKRLNYKKVDTFTATYEPPNHPPAQSAFNSGRLAMQVMVPSSLSTVMEYVKDLKYGVTYLPVKKKGQKPKTWSGGFGLCVPKGANKSKMMWEFMKYYCSDPGESTALKRYIALPADHKALEDKSYQKSISFFADALAYSSHRPAIPVGNLLWNSLDAATSSLQQGSATPRQALETAQKRVQPQLDPYCVA</sequence>
<dbReference type="RefSeq" id="WP_369340873.1">
    <property type="nucleotide sequence ID" value="NZ_CP129675.1"/>
</dbReference>
<dbReference type="EMBL" id="CP129682">
    <property type="protein sequence ID" value="XDS48673.1"/>
    <property type="molecule type" value="Genomic_DNA"/>
</dbReference>
<dbReference type="PANTHER" id="PTHR30061">
    <property type="entry name" value="MALTOSE-BINDING PERIPLASMIC PROTEIN"/>
    <property type="match status" value="1"/>
</dbReference>
<evidence type="ECO:0000313" key="7">
    <source>
        <dbReference type="EMBL" id="XDS49902.1"/>
    </source>
</evidence>
<evidence type="ECO:0000313" key="5">
    <source>
        <dbReference type="EMBL" id="XDS46624.1"/>
    </source>
</evidence>
<dbReference type="InterPro" id="IPR006311">
    <property type="entry name" value="TAT_signal"/>
</dbReference>
<dbReference type="EMBL" id="CP129675">
    <property type="protein sequence ID" value="XDS46624.1"/>
    <property type="molecule type" value="Genomic_DNA"/>
</dbReference>
<dbReference type="SUPFAM" id="SSF53850">
    <property type="entry name" value="Periplasmic binding protein-like II"/>
    <property type="match status" value="1"/>
</dbReference>
<feature type="chain" id="PRO_5044175369" evidence="4">
    <location>
        <begin position="32"/>
        <end position="444"/>
    </location>
</feature>
<feature type="signal peptide" evidence="4">
    <location>
        <begin position="1"/>
        <end position="31"/>
    </location>
</feature>
<reference evidence="6" key="1">
    <citation type="submission" date="2023-07" db="EMBL/GenBank/DDBJ databases">
        <title>Bifidobacterium aquikefiriaerophilum sp. nov. and Bifidobacterium eccum sp. nov., isolated from water kefir.</title>
        <authorList>
            <person name="Breselge S."/>
            <person name="Bellassi P."/>
            <person name="Barcenilla C."/>
            <person name="Alvarez-Ordonez A."/>
            <person name="Morelli L."/>
            <person name="Cotter P.D."/>
        </authorList>
    </citation>
    <scope>NUCLEOTIDE SEQUENCE</scope>
    <source>
        <strain evidence="7">WK012_4_13</strain>
        <strain evidence="6">WK013_4_14</strain>
        <strain evidence="5">WK048_4_13</strain>
    </source>
</reference>
<dbReference type="Gene3D" id="3.40.190.10">
    <property type="entry name" value="Periplasmic binding protein-like II"/>
    <property type="match status" value="1"/>
</dbReference>
<dbReference type="GO" id="GO:0015768">
    <property type="term" value="P:maltose transport"/>
    <property type="evidence" value="ECO:0007669"/>
    <property type="project" value="TreeGrafter"/>
</dbReference>
<dbReference type="GO" id="GO:0042956">
    <property type="term" value="P:maltodextrin transmembrane transport"/>
    <property type="evidence" value="ECO:0007669"/>
    <property type="project" value="TreeGrafter"/>
</dbReference>
<dbReference type="KEGG" id="bfk:QN062_05645"/>
<dbReference type="GO" id="GO:0055085">
    <property type="term" value="P:transmembrane transport"/>
    <property type="evidence" value="ECO:0007669"/>
    <property type="project" value="InterPro"/>
</dbReference>
<evidence type="ECO:0000256" key="2">
    <source>
        <dbReference type="ARBA" id="ARBA00022448"/>
    </source>
</evidence>
<dbReference type="AlphaFoldDB" id="A0AB39UIR4"/>
<evidence type="ECO:0000256" key="4">
    <source>
        <dbReference type="SAM" id="SignalP"/>
    </source>
</evidence>
<evidence type="ECO:0000256" key="3">
    <source>
        <dbReference type="ARBA" id="ARBA00022729"/>
    </source>
</evidence>